<evidence type="ECO:0000256" key="1">
    <source>
        <dbReference type="ARBA" id="ARBA00005392"/>
    </source>
</evidence>
<dbReference type="PROSITE" id="PS50843">
    <property type="entry name" value="EXPANSIN_CBD"/>
    <property type="match status" value="1"/>
</dbReference>
<evidence type="ECO:0000256" key="4">
    <source>
        <dbReference type="ARBA" id="ARBA00022729"/>
    </source>
</evidence>
<dbReference type="PRINTS" id="PR01225">
    <property type="entry name" value="EXPANSNFAMLY"/>
</dbReference>
<dbReference type="PROSITE" id="PS51257">
    <property type="entry name" value="PROKAR_LIPOPROTEIN"/>
    <property type="match status" value="1"/>
</dbReference>
<evidence type="ECO:0000313" key="9">
    <source>
        <dbReference type="EMBL" id="KQK23579.1"/>
    </source>
</evidence>
<gene>
    <name evidence="10" type="primary">LOC100831613</name>
    <name evidence="9" type="ORF">BRADI_1g74720v3</name>
</gene>
<feature type="domain" description="Expansin-like EG45" evidence="7">
    <location>
        <begin position="46"/>
        <end position="161"/>
    </location>
</feature>
<dbReference type="FunCoup" id="I1H9K7">
    <property type="interactions" value="13"/>
</dbReference>
<dbReference type="eggNOG" id="ENOG502QVVV">
    <property type="taxonomic scope" value="Eukaryota"/>
</dbReference>
<reference evidence="10" key="3">
    <citation type="submission" date="2018-08" db="UniProtKB">
        <authorList>
            <consortium name="EnsemblPlants"/>
        </authorList>
    </citation>
    <scope>IDENTIFICATION</scope>
    <source>
        <strain evidence="10">cv. Bd21</strain>
    </source>
</reference>
<comment type="function">
    <text evidence="6">Causes loosening and extension of plant cell walls by disrupting non-covalent bonding between cellulose microfibrils and matrix glucans. No enzymatic activity has been found.</text>
</comment>
<evidence type="ECO:0000313" key="10">
    <source>
        <dbReference type="EnsemblPlants" id="KQK23579"/>
    </source>
</evidence>
<dbReference type="KEGG" id="bdi:100831613"/>
<dbReference type="PRINTS" id="PR01226">
    <property type="entry name" value="EXPANSIN"/>
</dbReference>
<dbReference type="SUPFAM" id="SSF50685">
    <property type="entry name" value="Barwin-like endoglucanases"/>
    <property type="match status" value="1"/>
</dbReference>
<dbReference type="Pfam" id="PF01357">
    <property type="entry name" value="Expansin_C"/>
    <property type="match status" value="1"/>
</dbReference>
<dbReference type="CDD" id="cd22274">
    <property type="entry name" value="DPBB_EXPA_N"/>
    <property type="match status" value="1"/>
</dbReference>
<keyword evidence="5" id="KW-0472">Membrane</keyword>
<dbReference type="Pfam" id="PF03330">
    <property type="entry name" value="DPBB_1"/>
    <property type="match status" value="1"/>
</dbReference>
<dbReference type="InterPro" id="IPR007118">
    <property type="entry name" value="Expan_Lol_pI"/>
</dbReference>
<name>I1H9K7_BRADI</name>
<feature type="chain" id="PRO_5014094418" description="Expansin" evidence="6">
    <location>
        <begin position="27"/>
        <end position="256"/>
    </location>
</feature>
<dbReference type="InterPro" id="IPR007112">
    <property type="entry name" value="Expansin/allergen_DPBB_dom"/>
</dbReference>
<dbReference type="OrthoDB" id="597655at2759"/>
<evidence type="ECO:0000256" key="3">
    <source>
        <dbReference type="ARBA" id="ARBA00022525"/>
    </source>
</evidence>
<keyword evidence="11" id="KW-1185">Reference proteome</keyword>
<dbReference type="Gene3D" id="2.60.40.760">
    <property type="entry name" value="Expansin, cellulose-binding-like domain"/>
    <property type="match status" value="1"/>
</dbReference>
<evidence type="ECO:0000259" key="7">
    <source>
        <dbReference type="PROSITE" id="PS50842"/>
    </source>
</evidence>
<keyword evidence="3 6" id="KW-0964">Secreted</keyword>
<dbReference type="GO" id="GO:0009664">
    <property type="term" value="P:plant-type cell wall organization"/>
    <property type="evidence" value="ECO:0007669"/>
    <property type="project" value="InterPro"/>
</dbReference>
<dbReference type="Gramene" id="KQK23579">
    <property type="protein sequence ID" value="KQK23579"/>
    <property type="gene ID" value="BRADI_1g74720v3"/>
</dbReference>
<reference evidence="9 10" key="1">
    <citation type="journal article" date="2010" name="Nature">
        <title>Genome sequencing and analysis of the model grass Brachypodium distachyon.</title>
        <authorList>
            <consortium name="International Brachypodium Initiative"/>
        </authorList>
    </citation>
    <scope>NUCLEOTIDE SEQUENCE [LARGE SCALE GENOMIC DNA]</scope>
    <source>
        <strain evidence="9 10">Bd21</strain>
    </source>
</reference>
<comment type="similarity">
    <text evidence="1 6">Belongs to the expansin family. Expansin A subfamily.</text>
</comment>
<dbReference type="GO" id="GO:0005576">
    <property type="term" value="C:extracellular region"/>
    <property type="evidence" value="ECO:0007669"/>
    <property type="project" value="InterPro"/>
</dbReference>
<dbReference type="AlphaFoldDB" id="I1H9K7"/>
<feature type="domain" description="Expansin-like CBD" evidence="8">
    <location>
        <begin position="171"/>
        <end position="250"/>
    </location>
</feature>
<dbReference type="EMBL" id="CM000880">
    <property type="protein sequence ID" value="KQK23579.1"/>
    <property type="molecule type" value="Genomic_DNA"/>
</dbReference>
<proteinExistence type="inferred from homology"/>
<dbReference type="InterPro" id="IPR036908">
    <property type="entry name" value="RlpA-like_sf"/>
</dbReference>
<accession>I1H9K7</accession>
<dbReference type="GeneID" id="100831613"/>
<dbReference type="InterPro" id="IPR036749">
    <property type="entry name" value="Expansin_CBD_sf"/>
</dbReference>
<dbReference type="PANTHER" id="PTHR31867">
    <property type="entry name" value="EXPANSIN-A15"/>
    <property type="match status" value="1"/>
</dbReference>
<keyword evidence="2 6" id="KW-0134">Cell wall</keyword>
<keyword evidence="4 6" id="KW-0732">Signal</keyword>
<evidence type="ECO:0000256" key="5">
    <source>
        <dbReference type="ARBA" id="ARBA00023136"/>
    </source>
</evidence>
<dbReference type="InterPro" id="IPR002963">
    <property type="entry name" value="Expansin"/>
</dbReference>
<dbReference type="GO" id="GO:0016020">
    <property type="term" value="C:membrane"/>
    <property type="evidence" value="ECO:0007669"/>
    <property type="project" value="UniProtKB-SubCell"/>
</dbReference>
<dbReference type="HOGENOM" id="CLU_027462_0_3_1"/>
<organism evidence="9">
    <name type="scientific">Brachypodium distachyon</name>
    <name type="common">Purple false brome</name>
    <name type="synonym">Trachynia distachya</name>
    <dbReference type="NCBI Taxonomy" id="15368"/>
    <lineage>
        <taxon>Eukaryota</taxon>
        <taxon>Viridiplantae</taxon>
        <taxon>Streptophyta</taxon>
        <taxon>Embryophyta</taxon>
        <taxon>Tracheophyta</taxon>
        <taxon>Spermatophyta</taxon>
        <taxon>Magnoliopsida</taxon>
        <taxon>Liliopsida</taxon>
        <taxon>Poales</taxon>
        <taxon>Poaceae</taxon>
        <taxon>BOP clade</taxon>
        <taxon>Pooideae</taxon>
        <taxon>Stipodae</taxon>
        <taxon>Brachypodieae</taxon>
        <taxon>Brachypodium</taxon>
    </lineage>
</organism>
<dbReference type="EnsemblPlants" id="KQK23579">
    <property type="protein sequence ID" value="KQK23579"/>
    <property type="gene ID" value="BRADI_1g74720v3"/>
</dbReference>
<dbReference type="InterPro" id="IPR007117">
    <property type="entry name" value="Expansin_CBD"/>
</dbReference>
<dbReference type="InterPro" id="IPR009009">
    <property type="entry name" value="RlpA-like_DPBB"/>
</dbReference>
<dbReference type="Proteomes" id="UP000008810">
    <property type="component" value="Chromosome 1"/>
</dbReference>
<dbReference type="SUPFAM" id="SSF49590">
    <property type="entry name" value="PHL pollen allergen"/>
    <property type="match status" value="1"/>
</dbReference>
<evidence type="ECO:0000256" key="2">
    <source>
        <dbReference type="ARBA" id="ARBA00022512"/>
    </source>
</evidence>
<protein>
    <recommendedName>
        <fullName evidence="6">Expansin</fullName>
    </recommendedName>
</protein>
<comment type="subcellular location">
    <subcellularLocation>
        <location evidence="6">Secreted</location>
        <location evidence="6">Cell wall</location>
    </subcellularLocation>
    <subcellularLocation>
        <location evidence="6">Membrane</location>
        <topology evidence="6">Peripheral membrane protein</topology>
    </subcellularLocation>
</comment>
<dbReference type="RefSeq" id="XP_014754964.2">
    <property type="nucleotide sequence ID" value="XM_014899478.2"/>
</dbReference>
<evidence type="ECO:0000313" key="11">
    <source>
        <dbReference type="Proteomes" id="UP000008810"/>
    </source>
</evidence>
<evidence type="ECO:0000259" key="8">
    <source>
        <dbReference type="PROSITE" id="PS50843"/>
    </source>
</evidence>
<sequence>MEYYRMLATLAFLVAASCSLAPVAKAGWSQGTATFYGGADASGTMGGACGYGNLYSTGYGTATAALSTALFNDGASCGQCYLVMCDGSKSNWCKGNGATVTITATNLCPPNWALPNDNGGWCNPPRPHFDMAQPAWLQIGVYKAGIIPVLYQQVRCWKQGGIRFMIGGFNSFELVLITNVGGPGSIRAVSIKGERTDWIQLTRNWGANWQCTAALAGQALSFAVTSTNGETLYMYNVAPSWWQFGTTFTSNNQFSY</sequence>
<dbReference type="Gene3D" id="2.40.40.10">
    <property type="entry name" value="RlpA-like domain"/>
    <property type="match status" value="1"/>
</dbReference>
<dbReference type="SMART" id="SM00837">
    <property type="entry name" value="DPBB_1"/>
    <property type="match status" value="1"/>
</dbReference>
<dbReference type="PROSITE" id="PS50842">
    <property type="entry name" value="EXPANSIN_EG45"/>
    <property type="match status" value="1"/>
</dbReference>
<evidence type="ECO:0000256" key="6">
    <source>
        <dbReference type="RuleBase" id="RU365023"/>
    </source>
</evidence>
<reference evidence="9" key="2">
    <citation type="submission" date="2017-06" db="EMBL/GenBank/DDBJ databases">
        <title>WGS assembly of Brachypodium distachyon.</title>
        <authorList>
            <consortium name="The International Brachypodium Initiative"/>
            <person name="Lucas S."/>
            <person name="Harmon-Smith M."/>
            <person name="Lail K."/>
            <person name="Tice H."/>
            <person name="Grimwood J."/>
            <person name="Bruce D."/>
            <person name="Barry K."/>
            <person name="Shu S."/>
            <person name="Lindquist E."/>
            <person name="Wang M."/>
            <person name="Pitluck S."/>
            <person name="Vogel J.P."/>
            <person name="Garvin D.F."/>
            <person name="Mockler T.C."/>
            <person name="Schmutz J."/>
            <person name="Rokhsar D."/>
            <person name="Bevan M.W."/>
        </authorList>
    </citation>
    <scope>NUCLEOTIDE SEQUENCE</scope>
    <source>
        <strain evidence="9">Bd21</strain>
    </source>
</reference>
<keyword evidence="6" id="KW-0961">Cell wall biogenesis/degradation</keyword>
<feature type="signal peptide" evidence="6">
    <location>
        <begin position="1"/>
        <end position="26"/>
    </location>
</feature>
<dbReference type="OMA" id="GGMRITI"/>